<protein>
    <submittedName>
        <fullName evidence="2">Uncharacterized protein</fullName>
    </submittedName>
</protein>
<evidence type="ECO:0000313" key="2">
    <source>
        <dbReference type="EMBL" id="RDX48954.1"/>
    </source>
</evidence>
<dbReference type="Proteomes" id="UP000256964">
    <property type="component" value="Unassembled WGS sequence"/>
</dbReference>
<dbReference type="AlphaFoldDB" id="A0A371D8U6"/>
<organism evidence="2 3">
    <name type="scientific">Lentinus brumalis</name>
    <dbReference type="NCBI Taxonomy" id="2498619"/>
    <lineage>
        <taxon>Eukaryota</taxon>
        <taxon>Fungi</taxon>
        <taxon>Dikarya</taxon>
        <taxon>Basidiomycota</taxon>
        <taxon>Agaricomycotina</taxon>
        <taxon>Agaricomycetes</taxon>
        <taxon>Polyporales</taxon>
        <taxon>Polyporaceae</taxon>
        <taxon>Lentinus</taxon>
    </lineage>
</organism>
<proteinExistence type="predicted"/>
<evidence type="ECO:0000313" key="3">
    <source>
        <dbReference type="Proteomes" id="UP000256964"/>
    </source>
</evidence>
<name>A0A371D8U6_9APHY</name>
<feature type="compositionally biased region" description="Basic and acidic residues" evidence="1">
    <location>
        <begin position="15"/>
        <end position="25"/>
    </location>
</feature>
<accession>A0A371D8U6</accession>
<evidence type="ECO:0000256" key="1">
    <source>
        <dbReference type="SAM" id="MobiDB-lite"/>
    </source>
</evidence>
<reference evidence="2 3" key="1">
    <citation type="journal article" date="2018" name="Biotechnol. Biofuels">
        <title>Integrative visual omics of the white-rot fungus Polyporus brumalis exposes the biotechnological potential of its oxidative enzymes for delignifying raw plant biomass.</title>
        <authorList>
            <person name="Miyauchi S."/>
            <person name="Rancon A."/>
            <person name="Drula E."/>
            <person name="Hage H."/>
            <person name="Chaduli D."/>
            <person name="Favel A."/>
            <person name="Grisel S."/>
            <person name="Henrissat B."/>
            <person name="Herpoel-Gimbert I."/>
            <person name="Ruiz-Duenas F.J."/>
            <person name="Chevret D."/>
            <person name="Hainaut M."/>
            <person name="Lin J."/>
            <person name="Wang M."/>
            <person name="Pangilinan J."/>
            <person name="Lipzen A."/>
            <person name="Lesage-Meessen L."/>
            <person name="Navarro D."/>
            <person name="Riley R."/>
            <person name="Grigoriev I.V."/>
            <person name="Zhou S."/>
            <person name="Raouche S."/>
            <person name="Rosso M.N."/>
        </authorList>
    </citation>
    <scope>NUCLEOTIDE SEQUENCE [LARGE SCALE GENOMIC DNA]</scope>
    <source>
        <strain evidence="2 3">BRFM 1820</strain>
    </source>
</reference>
<feature type="region of interest" description="Disordered" evidence="1">
    <location>
        <begin position="13"/>
        <end position="46"/>
    </location>
</feature>
<dbReference type="EMBL" id="KZ857408">
    <property type="protein sequence ID" value="RDX48954.1"/>
    <property type="molecule type" value="Genomic_DNA"/>
</dbReference>
<sequence>MTRPTYVHVRTRNVHGGDARERDSEGSTAASSVGTAAVSTPGHDSEADKCKLTSWDAVDRGALREAELRLGTAQRTLAGKDLCVRTASRGVVSTVCISSPGRAASTICGVSHAKDAYRRCERRRRQVGWQTAAPTCPWIGTGQYIHHTCSDGGDVLASSTGSCFASRCTLYKEQASLVSKEVPASVNISCTPGADLARARHACFRQWRCSAKCSGGSATSSEMDHR</sequence>
<gene>
    <name evidence="2" type="ORF">OH76DRAFT_615429</name>
</gene>
<feature type="compositionally biased region" description="Low complexity" evidence="1">
    <location>
        <begin position="26"/>
        <end position="40"/>
    </location>
</feature>
<keyword evidence="3" id="KW-1185">Reference proteome</keyword>